<protein>
    <submittedName>
        <fullName evidence="7">Putative MFS transporter</fullName>
    </submittedName>
</protein>
<feature type="transmembrane region" description="Helical" evidence="5">
    <location>
        <begin position="440"/>
        <end position="461"/>
    </location>
</feature>
<feature type="transmembrane region" description="Helical" evidence="5">
    <location>
        <begin position="378"/>
        <end position="398"/>
    </location>
</feature>
<feature type="transmembrane region" description="Helical" evidence="5">
    <location>
        <begin position="85"/>
        <end position="104"/>
    </location>
</feature>
<dbReference type="PROSITE" id="PS50850">
    <property type="entry name" value="MFS"/>
    <property type="match status" value="1"/>
</dbReference>
<evidence type="ECO:0000256" key="4">
    <source>
        <dbReference type="ARBA" id="ARBA00023136"/>
    </source>
</evidence>
<keyword evidence="4 5" id="KW-0472">Membrane</keyword>
<feature type="transmembrane region" description="Helical" evidence="5">
    <location>
        <begin position="324"/>
        <end position="341"/>
    </location>
</feature>
<evidence type="ECO:0000313" key="7">
    <source>
        <dbReference type="EMBL" id="RBP40760.1"/>
    </source>
</evidence>
<dbReference type="GO" id="GO:0046943">
    <property type="term" value="F:carboxylic acid transmembrane transporter activity"/>
    <property type="evidence" value="ECO:0007669"/>
    <property type="project" value="TreeGrafter"/>
</dbReference>
<dbReference type="PROSITE" id="PS00217">
    <property type="entry name" value="SUGAR_TRANSPORT_2"/>
    <property type="match status" value="1"/>
</dbReference>
<dbReference type="InterPro" id="IPR020846">
    <property type="entry name" value="MFS_dom"/>
</dbReference>
<sequence>MENTIPAEMAEGLAATDSDSAGIDRREAALVSARLERLPFSKWHAKALAVVATGHVFDAFDAITIAFVLPVLVVQWHMTPGEVGLLISAGYFGQLIGALMMGAAAERYGRIPTFRAALVIIAVFSLGSAFAWGFTIFLILRFIQGIGLGGEVPVAATYLNELSPAKNRGRIIFTLQSGFSFGVLLTSIIAVWVIPAFGWQSMFFIGALPIVLAALLPRLAPESPRWLATNGQLRKAQEIVTGMESHLSSQARAALPPLNVATPPLRKRPSFKHLFTDGLAPRTIGVWILAFCTSVTGYGLIVWMPTLYRTEYHMPVDVALRYGMFSNIAGLAAMVAGILLIDYIGRRMTFMLGFLGSALPMLYLTYAGTSLPAFEVMIYASIGLFFITFLLAGLYVYAPEIYPTRIRATGAGAASASLRVGSIIGPVVVGALLTNVSINSVFLLFGGTAVVGLLAVAVLGLETKGKALDEIAS</sequence>
<organism evidence="7 8">
    <name type="scientific">Eoetvoesiella caeni</name>
    <dbReference type="NCBI Taxonomy" id="645616"/>
    <lineage>
        <taxon>Bacteria</taxon>
        <taxon>Pseudomonadati</taxon>
        <taxon>Pseudomonadota</taxon>
        <taxon>Betaproteobacteria</taxon>
        <taxon>Burkholderiales</taxon>
        <taxon>Alcaligenaceae</taxon>
        <taxon>Eoetvoesiella</taxon>
    </lineage>
</organism>
<evidence type="ECO:0000256" key="1">
    <source>
        <dbReference type="ARBA" id="ARBA00004141"/>
    </source>
</evidence>
<dbReference type="OrthoDB" id="9814026at2"/>
<evidence type="ECO:0000256" key="5">
    <source>
        <dbReference type="SAM" id="Phobius"/>
    </source>
</evidence>
<feature type="transmembrane region" description="Helical" evidence="5">
    <location>
        <begin position="171"/>
        <end position="193"/>
    </location>
</feature>
<evidence type="ECO:0000256" key="2">
    <source>
        <dbReference type="ARBA" id="ARBA00022692"/>
    </source>
</evidence>
<feature type="transmembrane region" description="Helical" evidence="5">
    <location>
        <begin position="116"/>
        <end position="136"/>
    </location>
</feature>
<accession>A0A366HE63</accession>
<dbReference type="SUPFAM" id="SSF103473">
    <property type="entry name" value="MFS general substrate transporter"/>
    <property type="match status" value="1"/>
</dbReference>
<dbReference type="PROSITE" id="PS00216">
    <property type="entry name" value="SUGAR_TRANSPORT_1"/>
    <property type="match status" value="1"/>
</dbReference>
<comment type="subcellular location">
    <subcellularLocation>
        <location evidence="1">Membrane</location>
        <topology evidence="1">Multi-pass membrane protein</topology>
    </subcellularLocation>
</comment>
<evidence type="ECO:0000313" key="8">
    <source>
        <dbReference type="Proteomes" id="UP000253628"/>
    </source>
</evidence>
<dbReference type="RefSeq" id="WP_113932537.1">
    <property type="nucleotide sequence ID" value="NZ_JACCEU010000004.1"/>
</dbReference>
<reference evidence="7 8" key="1">
    <citation type="submission" date="2018-06" db="EMBL/GenBank/DDBJ databases">
        <title>Genomic Encyclopedia of Type Strains, Phase IV (KMG-IV): sequencing the most valuable type-strain genomes for metagenomic binning, comparative biology and taxonomic classification.</title>
        <authorList>
            <person name="Goeker M."/>
        </authorList>
    </citation>
    <scope>NUCLEOTIDE SEQUENCE [LARGE SCALE GENOMIC DNA]</scope>
    <source>
        <strain evidence="7 8">DSM 25520</strain>
    </source>
</reference>
<dbReference type="AlphaFoldDB" id="A0A366HE63"/>
<dbReference type="Pfam" id="PF00083">
    <property type="entry name" value="Sugar_tr"/>
    <property type="match status" value="1"/>
</dbReference>
<dbReference type="InterPro" id="IPR005829">
    <property type="entry name" value="Sugar_transporter_CS"/>
</dbReference>
<name>A0A366HE63_9BURK</name>
<evidence type="ECO:0000259" key="6">
    <source>
        <dbReference type="PROSITE" id="PS50850"/>
    </source>
</evidence>
<dbReference type="PANTHER" id="PTHR23508:SF10">
    <property type="entry name" value="CARBOXYLIC ACID TRANSPORTER PROTEIN HOMOLOG"/>
    <property type="match status" value="1"/>
</dbReference>
<proteinExistence type="predicted"/>
<dbReference type="GO" id="GO:0005886">
    <property type="term" value="C:plasma membrane"/>
    <property type="evidence" value="ECO:0007669"/>
    <property type="project" value="TreeGrafter"/>
</dbReference>
<feature type="transmembrane region" description="Helical" evidence="5">
    <location>
        <begin position="284"/>
        <end position="304"/>
    </location>
</feature>
<comment type="caution">
    <text evidence="7">The sequence shown here is derived from an EMBL/GenBank/DDBJ whole genome shotgun (WGS) entry which is preliminary data.</text>
</comment>
<keyword evidence="3 5" id="KW-1133">Transmembrane helix</keyword>
<dbReference type="InterPro" id="IPR005828">
    <property type="entry name" value="MFS_sugar_transport-like"/>
</dbReference>
<feature type="transmembrane region" description="Helical" evidence="5">
    <location>
        <begin position="410"/>
        <end position="434"/>
    </location>
</feature>
<dbReference type="CDD" id="cd17316">
    <property type="entry name" value="MFS_SV2_like"/>
    <property type="match status" value="1"/>
</dbReference>
<dbReference type="Gene3D" id="1.20.1250.20">
    <property type="entry name" value="MFS general substrate transporter like domains"/>
    <property type="match status" value="1"/>
</dbReference>
<dbReference type="EMBL" id="QNRQ01000003">
    <property type="protein sequence ID" value="RBP40760.1"/>
    <property type="molecule type" value="Genomic_DNA"/>
</dbReference>
<dbReference type="PANTHER" id="PTHR23508">
    <property type="entry name" value="CARBOXYLIC ACID TRANSPORTER PROTEIN HOMOLOG"/>
    <property type="match status" value="1"/>
</dbReference>
<keyword evidence="2 5" id="KW-0812">Transmembrane</keyword>
<feature type="transmembrane region" description="Helical" evidence="5">
    <location>
        <begin position="348"/>
        <end position="366"/>
    </location>
</feature>
<dbReference type="InterPro" id="IPR036259">
    <property type="entry name" value="MFS_trans_sf"/>
</dbReference>
<evidence type="ECO:0000256" key="3">
    <source>
        <dbReference type="ARBA" id="ARBA00022989"/>
    </source>
</evidence>
<gene>
    <name evidence="7" type="ORF">DFR37_10399</name>
</gene>
<feature type="domain" description="Major facilitator superfamily (MFS) profile" evidence="6">
    <location>
        <begin position="47"/>
        <end position="464"/>
    </location>
</feature>
<feature type="transmembrane region" description="Helical" evidence="5">
    <location>
        <begin position="47"/>
        <end position="73"/>
    </location>
</feature>
<dbReference type="Proteomes" id="UP000253628">
    <property type="component" value="Unassembled WGS sequence"/>
</dbReference>
<keyword evidence="8" id="KW-1185">Reference proteome</keyword>